<dbReference type="InterPro" id="IPR025684">
    <property type="entry name" value="SprA_N_dom"/>
</dbReference>
<sequence length="2235" mass="252844">MHAMGMRVASWTVLSAVVPAMRSVAPQLNDDSLRINSGDPTNTDLPFFFPPSKTTRRSLSPQQRRDRSIPIPKGYSTAGSVDSLLREIRLRELMNGYDIGVDVPIPLDLYMSERRDEILSALRDSSLMAYEIKKPLSGSELTKLIDQATNITIPLPPNPLFGIFGKPEISINVNGEVNVQAGWRWDTQRLGTASVLGQTQSAPIFNQNIQVNVSGRIGDKFRMNVDWNTLNQFEFNNRFKIGYEGYDDDIIKKVEFGNVNLETQSTLIGGGQTLFGVRADFQFGPLFLKTIASQRRGERRFVNARGGSAKQYFTVRAYDYSRNHFFVDTAYFDVWREYYRSQTPVLPQNSSALVIKEIEVWESTNDLKDVQANEAIAIDDLQPIQYQLGQRYPASVKEQRIQVGSVERGRFLRLDHTRYEVDLNLGTLTILNLRNDRTYAVSYRTEGPSSSPTDDNYHGTLTSTANEKDTLILKLVSRPQLQPGFRLIWKRQMRNRYNIGITNVSSQDAKIGMWYFRNTNDSADVLNGAPDKIVTIMRIDQVNNGTGAQPPDGVFDARPPVFNAARGEITFPSLEPFRAGLRDYFAAKGNAQVAEQYVFNEIYDTTDQAARLNSARDRFLIIGEASGTSAGNRIQLGYNTAPGSVRVTLDGMQLREGVDYTVDYYTGQLNIMNARASLPNANLNVEFEQNDIFNLTTRTLVGLRADMLLFSKRKMSGSIGMTMMNYDQAAVIDRVQPGQEPNANFMIGFDTKFNAELPWLTRALDALPIYDTKEKSLFTVTGEWAMVAPDPNKRISTICSDNSKAVAYLDDFESARRYLSFGLTPSVWSHSSAFEDKTLWDADTTAAYYRGRSFWYQKFVPDVPQADVYPNRARITGRSNINPIRLVFDPDHRGIYNRNAQFLDAANPRWNDADSLQVRAGVQQFQAENRNRVWGGMMRLLSAFNTNFDNDNIDYIEIMMHIDAYEPGSKMYIDLGQVSEDVIPNQRLNTEDRSPPNNLIDVGEDRGIDTLFNADERLEYPDPLNRETDPARDDYFFNFSGNRADQQEGDFVRYNNFEGNATQSELGQFPDTEILNKNNGQTISLDNSYFRYEIKLDPNAATNPQIVGGNPDKGWYLFRIPVRRPDTIVGNPLYTNIQYVRIAFRGGLTKVSIADWGLVGSYWLRNHNLQPGLQPGDSTIQVAYVSREENSNAPDYYTMPPCVTPPRQLQNPDPTQDIFTNEQSLVVRTRNLRYGEERMAVRLYRPQDLFFYKEMAFFIHGDQTMPDKVTPGSTPPAYAFVRFGVDSANYYEYRRPLLRGWQDLRIIMADLTAIKETRDRSRTLERQEFPVPNDPEAIFAIKGSPILTRVQFVGFGIANPAERFPNELTTSMWVDELRLVDPTSTSDWAAIASTNLKLADLGEITASLNHTAPNFHRLEERFGNRSNVTSWNVNMTAGLEKFLPKDLKDTKIPIMYSHTEFAESPLYQAQNDVDLERAAEAARLDTLSKGATPEVASSVADQVRSRSQTVRVQDQWALTGLRLGIPVKNWLIDDTFNKLTFNFSYAQEFQRSQVVQQRFEWRWRFKVDYAVTIPSKYDLKPLSFLDGIFGLKAYKDMKINLLPSNINASLNMTRSRITEQSRFLDFPSPIVREFTAEKMFGFNWKLVENGFLSPIIDYKYVAMGTLVPYELDANGRQRTGSDLASQLFLNDGTLINLGRDNNVNQTVTISLRPRLPDILGLNRFIETTGSYNVTYLWFDPLQPDPRQRDLVRTAKYNATFRLSPVFRWRQFGNEIFGQPSSKTSSGALGTAGAILQEVLFGFENLTFLFSVTNNASNNGVLGGPGLTNLFARTLTFRDNDPMWGPSTAYQLGLVSNPHGGISIEPSSAFPFFKFSTSPGLRPANGVMQDDFSQTARIQLQTSRPLWPGATLDLTMKSDMGYSRNQRVITDANGVPTFTNVNQRQTLDRSFISIPSWFVFSAFNDNIEQVIKLYNQRKAVIEAAPDSTMRNQRLLDALALSFREGFESLQLFSGELARIMPGVNWALRWDGIEKFGPFKGIAQRIFLEHSYQSNYQENARINDNGRIIEVQQVKSGFQPLLGVTMNFDEKALKGTLTATVRYNTTTAHSLNGSARATISRETQNELQIQASYLRRGVSLKFLGIDLQNDMEFSFLTQLRQSKQAQFDVLDYKPDGATVQGTTQITIEPRARYTISNRVTASAFVRYEGTFSEGAANPGFSTTQIGFDVRLSISGGR</sequence>
<protein>
    <submittedName>
        <fullName evidence="3">Cell surface protein SprA</fullName>
    </submittedName>
</protein>
<feature type="region of interest" description="Disordered" evidence="1">
    <location>
        <begin position="32"/>
        <end position="74"/>
    </location>
</feature>
<organism evidence="3 4">
    <name type="scientific">Candidatus Kapaibacterium thiocyanatum</name>
    <dbReference type="NCBI Taxonomy" id="1895771"/>
    <lineage>
        <taxon>Bacteria</taxon>
        <taxon>Pseudomonadati</taxon>
        <taxon>Candidatus Kapaibacteriota</taxon>
        <taxon>Candidatus Kapaibacteriia</taxon>
        <taxon>Candidatus Kapaibacteriales</taxon>
        <taxon>Candidatus Kapaibacteriaceae</taxon>
        <taxon>Candidatus Kapaibacterium</taxon>
    </lineage>
</organism>
<dbReference type="Proteomes" id="UP000184233">
    <property type="component" value="Unassembled WGS sequence"/>
</dbReference>
<accession>A0A1M3L196</accession>
<feature type="compositionally biased region" description="Polar residues" evidence="1">
    <location>
        <begin position="34"/>
        <end position="44"/>
    </location>
</feature>
<feature type="compositionally biased region" description="Polar residues" evidence="1">
    <location>
        <begin position="447"/>
        <end position="462"/>
    </location>
</feature>
<evidence type="ECO:0000313" key="4">
    <source>
        <dbReference type="Proteomes" id="UP000184233"/>
    </source>
</evidence>
<evidence type="ECO:0000259" key="2">
    <source>
        <dbReference type="Pfam" id="PF14349"/>
    </source>
</evidence>
<dbReference type="Pfam" id="PF14349">
    <property type="entry name" value="SprA_N"/>
    <property type="match status" value="1"/>
</dbReference>
<gene>
    <name evidence="3" type="ORF">BGO89_00225</name>
</gene>
<comment type="caution">
    <text evidence="3">The sequence shown here is derived from an EMBL/GenBank/DDBJ whole genome shotgun (WGS) entry which is preliminary data.</text>
</comment>
<dbReference type="EMBL" id="MKVH01000017">
    <property type="protein sequence ID" value="OJX58670.1"/>
    <property type="molecule type" value="Genomic_DNA"/>
</dbReference>
<feature type="region of interest" description="Disordered" evidence="1">
    <location>
        <begin position="443"/>
        <end position="462"/>
    </location>
</feature>
<evidence type="ECO:0000313" key="3">
    <source>
        <dbReference type="EMBL" id="OJX58670.1"/>
    </source>
</evidence>
<name>A0A1M3L196_9BACT</name>
<feature type="domain" description="Gliding motility protein SprA N-terminal" evidence="2">
    <location>
        <begin position="1028"/>
        <end position="1477"/>
    </location>
</feature>
<reference evidence="3 4" key="1">
    <citation type="submission" date="2016-09" db="EMBL/GenBank/DDBJ databases">
        <title>Genome-resolved meta-omics ties microbial dynamics to process performance in biotechnology for thiocyanate degradation.</title>
        <authorList>
            <person name="Kantor R.S."/>
            <person name="Huddy R.J."/>
            <person name="Iyer R."/>
            <person name="Thomas B.C."/>
            <person name="Brown C.T."/>
            <person name="Anantharaman K."/>
            <person name="Tringe S."/>
            <person name="Hettich R.L."/>
            <person name="Harrison S.T."/>
            <person name="Banfield J.F."/>
        </authorList>
    </citation>
    <scope>NUCLEOTIDE SEQUENCE [LARGE SCALE GENOMIC DNA]</scope>
    <source>
        <strain evidence="3">59-99</strain>
    </source>
</reference>
<proteinExistence type="predicted"/>
<dbReference type="NCBIfam" id="TIGR04189">
    <property type="entry name" value="surface_SprA"/>
    <property type="match status" value="1"/>
</dbReference>
<evidence type="ECO:0000256" key="1">
    <source>
        <dbReference type="SAM" id="MobiDB-lite"/>
    </source>
</evidence>
<dbReference type="InterPro" id="IPR026377">
    <property type="entry name" value="Cell_surface_SprA"/>
</dbReference>
<dbReference type="STRING" id="1895771.BGO89_00225"/>